<dbReference type="GO" id="GO:0003676">
    <property type="term" value="F:nucleic acid binding"/>
    <property type="evidence" value="ECO:0007669"/>
    <property type="project" value="InterPro"/>
</dbReference>
<dbReference type="FunFam" id="6.10.250.3410:FF:000001">
    <property type="entry name" value="Protein DBF4 homolog A"/>
    <property type="match status" value="1"/>
</dbReference>
<dbReference type="Pfam" id="PF07535">
    <property type="entry name" value="zf-DBF"/>
    <property type="match status" value="1"/>
</dbReference>
<evidence type="ECO:0000313" key="6">
    <source>
        <dbReference type="EMBL" id="EQB61721.1"/>
    </source>
</evidence>
<dbReference type="Gene3D" id="6.10.250.3410">
    <property type="entry name" value="DBF zinc finger"/>
    <property type="match status" value="1"/>
</dbReference>
<dbReference type="EMBL" id="KE647102">
    <property type="protein sequence ID" value="EQB61721.1"/>
    <property type="molecule type" value="Genomic_DNA"/>
</dbReference>
<keyword evidence="2 4" id="KW-0863">Zinc-finger</keyword>
<evidence type="ECO:0000256" key="1">
    <source>
        <dbReference type="ARBA" id="ARBA00022723"/>
    </source>
</evidence>
<dbReference type="GO" id="GO:0016301">
    <property type="term" value="F:kinase activity"/>
    <property type="evidence" value="ECO:0007669"/>
    <property type="project" value="UniProtKB-KW"/>
</dbReference>
<evidence type="ECO:0000256" key="2">
    <source>
        <dbReference type="ARBA" id="ARBA00022771"/>
    </source>
</evidence>
<dbReference type="AlphaFoldDB" id="T0MF63"/>
<dbReference type="SMART" id="SM00586">
    <property type="entry name" value="ZnF_DBF"/>
    <property type="match status" value="1"/>
</dbReference>
<dbReference type="OrthoDB" id="21380at2759"/>
<accession>T0MF63</accession>
<organism evidence="6 7">
    <name type="scientific">Vairimorpha apis BRL 01</name>
    <dbReference type="NCBI Taxonomy" id="1037528"/>
    <lineage>
        <taxon>Eukaryota</taxon>
        <taxon>Fungi</taxon>
        <taxon>Fungi incertae sedis</taxon>
        <taxon>Microsporidia</taxon>
        <taxon>Nosematidae</taxon>
        <taxon>Vairimorpha</taxon>
    </lineage>
</organism>
<dbReference type="InterPro" id="IPR006572">
    <property type="entry name" value="Znf_DBF"/>
</dbReference>
<dbReference type="VEuPathDB" id="MicrosporidiaDB:NAPIS_ORF00705"/>
<dbReference type="GO" id="GO:0005634">
    <property type="term" value="C:nucleus"/>
    <property type="evidence" value="ECO:0007669"/>
    <property type="project" value="UniProtKB-ARBA"/>
</dbReference>
<keyword evidence="6" id="KW-0418">Kinase</keyword>
<keyword evidence="1" id="KW-0479">Metal-binding</keyword>
<evidence type="ECO:0000256" key="4">
    <source>
        <dbReference type="PROSITE-ProRule" id="PRU00600"/>
    </source>
</evidence>
<protein>
    <submittedName>
        <fullName evidence="6">Protein kinase</fullName>
    </submittedName>
</protein>
<reference evidence="6 7" key="1">
    <citation type="journal article" date="2013" name="BMC Genomics">
        <title>Genome sequencing and comparative genomics of honey bee microsporidia, Nosema apis reveal novel insights into host-parasite interactions.</title>
        <authorList>
            <person name="Chen Yp."/>
            <person name="Pettis J.S."/>
            <person name="Zhao Y."/>
            <person name="Liu X."/>
            <person name="Tallon L.J."/>
            <person name="Sadzewicz L.D."/>
            <person name="Li R."/>
            <person name="Zheng H."/>
            <person name="Huang S."/>
            <person name="Zhang X."/>
            <person name="Hamilton M.C."/>
            <person name="Pernal S.F."/>
            <person name="Melathopoulos A.P."/>
            <person name="Yan X."/>
            <person name="Evans J.D."/>
        </authorList>
    </citation>
    <scope>NUCLEOTIDE SEQUENCE [LARGE SCALE GENOMIC DNA]</scope>
    <source>
        <strain evidence="6 7">BRL 01</strain>
    </source>
</reference>
<keyword evidence="7" id="KW-1185">Reference proteome</keyword>
<evidence type="ECO:0000259" key="5">
    <source>
        <dbReference type="PROSITE" id="PS51265"/>
    </source>
</evidence>
<dbReference type="GO" id="GO:0008270">
    <property type="term" value="F:zinc ion binding"/>
    <property type="evidence" value="ECO:0007669"/>
    <property type="project" value="UniProtKB-KW"/>
</dbReference>
<gene>
    <name evidence="6" type="ORF">NAPIS_ORF00705</name>
</gene>
<sequence>MKNYKIFKDKYVLIEDLKNTHQPFFKEYTKPPELSLTNAPLCCPFQKGKVFRTNKKNGPKSGFCEVCYVKYNDYNLHVREYEHREFAKDQSNYIKIDEFISNTSFHDYDEIIKYVEFSSSPLQKITRSTMVYDYKNNYDKVLNISRISTGNSEQENQTTNIKKYLNSILKDESE</sequence>
<evidence type="ECO:0000313" key="7">
    <source>
        <dbReference type="Proteomes" id="UP000053780"/>
    </source>
</evidence>
<keyword evidence="6" id="KW-0808">Transferase</keyword>
<dbReference type="HOGENOM" id="CLU_110543_0_0_1"/>
<feature type="domain" description="DBF4-type" evidence="5">
    <location>
        <begin position="57"/>
        <end position="106"/>
    </location>
</feature>
<evidence type="ECO:0000256" key="3">
    <source>
        <dbReference type="ARBA" id="ARBA00022833"/>
    </source>
</evidence>
<dbReference type="InterPro" id="IPR038545">
    <property type="entry name" value="Znf_DBF_sf"/>
</dbReference>
<name>T0MF63_9MICR</name>
<dbReference type="PROSITE" id="PS51265">
    <property type="entry name" value="ZF_DBF4"/>
    <property type="match status" value="1"/>
</dbReference>
<proteinExistence type="predicted"/>
<dbReference type="Proteomes" id="UP000053780">
    <property type="component" value="Unassembled WGS sequence"/>
</dbReference>
<keyword evidence="3" id="KW-0862">Zinc</keyword>